<keyword evidence="8" id="KW-0406">Ion transport</keyword>
<keyword evidence="5" id="KW-0812">Transmembrane</keyword>
<keyword evidence="3" id="KW-0813">Transport</keyword>
<organism evidence="13 14">
    <name type="scientific">Paramuricea clavata</name>
    <name type="common">Red gorgonian</name>
    <name type="synonym">Violescent sea-whip</name>
    <dbReference type="NCBI Taxonomy" id="317549"/>
    <lineage>
        <taxon>Eukaryota</taxon>
        <taxon>Metazoa</taxon>
        <taxon>Cnidaria</taxon>
        <taxon>Anthozoa</taxon>
        <taxon>Octocorallia</taxon>
        <taxon>Malacalcyonacea</taxon>
        <taxon>Plexauridae</taxon>
        <taxon>Paramuricea</taxon>
    </lineage>
</organism>
<feature type="domain" description="Neurotransmitter-gated ion-channel transmembrane" evidence="12">
    <location>
        <begin position="115"/>
        <end position="202"/>
    </location>
</feature>
<dbReference type="PROSITE" id="PS00236">
    <property type="entry name" value="NEUROTR_ION_CHANNEL"/>
    <property type="match status" value="1"/>
</dbReference>
<keyword evidence="7" id="KW-1133">Transmembrane helix</keyword>
<keyword evidence="4" id="KW-1003">Cell membrane</keyword>
<dbReference type="Gene3D" id="1.20.58.390">
    <property type="entry name" value="Neurotransmitter-gated ion-channel transmembrane domain"/>
    <property type="match status" value="1"/>
</dbReference>
<dbReference type="SUPFAM" id="SSF63712">
    <property type="entry name" value="Nicotinic receptor ligand binding domain-like"/>
    <property type="match status" value="1"/>
</dbReference>
<evidence type="ECO:0000256" key="10">
    <source>
        <dbReference type="ARBA" id="ARBA00023303"/>
    </source>
</evidence>
<evidence type="ECO:0000256" key="7">
    <source>
        <dbReference type="ARBA" id="ARBA00022989"/>
    </source>
</evidence>
<dbReference type="OrthoDB" id="407674at2759"/>
<dbReference type="GO" id="GO:0005886">
    <property type="term" value="C:plasma membrane"/>
    <property type="evidence" value="ECO:0007669"/>
    <property type="project" value="UniProtKB-SubCell"/>
</dbReference>
<reference evidence="13" key="1">
    <citation type="submission" date="2020-04" db="EMBL/GenBank/DDBJ databases">
        <authorList>
            <person name="Alioto T."/>
            <person name="Alioto T."/>
            <person name="Gomez Garrido J."/>
        </authorList>
    </citation>
    <scope>NUCLEOTIDE SEQUENCE</scope>
    <source>
        <strain evidence="13">A484AB</strain>
    </source>
</reference>
<evidence type="ECO:0000256" key="4">
    <source>
        <dbReference type="ARBA" id="ARBA00022475"/>
    </source>
</evidence>
<keyword evidence="10" id="KW-0407">Ion channel</keyword>
<evidence type="ECO:0000256" key="8">
    <source>
        <dbReference type="ARBA" id="ARBA00023065"/>
    </source>
</evidence>
<comment type="caution">
    <text evidence="13">The sequence shown here is derived from an EMBL/GenBank/DDBJ whole genome shotgun (WGS) entry which is preliminary data.</text>
</comment>
<comment type="subcellular location">
    <subcellularLocation>
        <location evidence="2">Cell membrane</location>
    </subcellularLocation>
    <subcellularLocation>
        <location evidence="1">Membrane</location>
        <topology evidence="1">Multi-pass membrane protein</topology>
    </subcellularLocation>
</comment>
<evidence type="ECO:0000313" key="13">
    <source>
        <dbReference type="EMBL" id="CAB4001701.1"/>
    </source>
</evidence>
<dbReference type="GO" id="GO:0005230">
    <property type="term" value="F:extracellular ligand-gated monoatomic ion channel activity"/>
    <property type="evidence" value="ECO:0007669"/>
    <property type="project" value="InterPro"/>
</dbReference>
<dbReference type="InterPro" id="IPR036719">
    <property type="entry name" value="Neuro-gated_channel_TM_sf"/>
</dbReference>
<name>A0A7D9E4Y0_PARCT</name>
<dbReference type="InterPro" id="IPR006029">
    <property type="entry name" value="Neurotrans-gated_channel_TM"/>
</dbReference>
<keyword evidence="6" id="KW-0732">Signal</keyword>
<dbReference type="AlphaFoldDB" id="A0A7D9E4Y0"/>
<dbReference type="PANTHER" id="PTHR18945">
    <property type="entry name" value="NEUROTRANSMITTER GATED ION CHANNEL"/>
    <property type="match status" value="1"/>
</dbReference>
<keyword evidence="9" id="KW-0472">Membrane</keyword>
<evidence type="ECO:0000256" key="2">
    <source>
        <dbReference type="ARBA" id="ARBA00004236"/>
    </source>
</evidence>
<evidence type="ECO:0000256" key="6">
    <source>
        <dbReference type="ARBA" id="ARBA00022729"/>
    </source>
</evidence>
<dbReference type="GO" id="GO:0004888">
    <property type="term" value="F:transmembrane signaling receptor activity"/>
    <property type="evidence" value="ECO:0007669"/>
    <property type="project" value="InterPro"/>
</dbReference>
<dbReference type="InterPro" id="IPR036734">
    <property type="entry name" value="Neur_chan_lig-bd_sf"/>
</dbReference>
<dbReference type="InterPro" id="IPR038050">
    <property type="entry name" value="Neuro_actylchol_rec"/>
</dbReference>
<evidence type="ECO:0000259" key="11">
    <source>
        <dbReference type="Pfam" id="PF02931"/>
    </source>
</evidence>
<keyword evidence="14" id="KW-1185">Reference proteome</keyword>
<dbReference type="Pfam" id="PF02932">
    <property type="entry name" value="Neur_chan_memb"/>
    <property type="match status" value="1"/>
</dbReference>
<dbReference type="FunFam" id="1.20.58.390:FF:000098">
    <property type="entry name" value="Predicted protein"/>
    <property type="match status" value="1"/>
</dbReference>
<dbReference type="Proteomes" id="UP001152795">
    <property type="component" value="Unassembled WGS sequence"/>
</dbReference>
<evidence type="ECO:0000256" key="1">
    <source>
        <dbReference type="ARBA" id="ARBA00004141"/>
    </source>
</evidence>
<dbReference type="InterPro" id="IPR018000">
    <property type="entry name" value="Neurotransmitter_ion_chnl_CS"/>
</dbReference>
<dbReference type="Pfam" id="PF02931">
    <property type="entry name" value="Neur_chan_LBD"/>
    <property type="match status" value="1"/>
</dbReference>
<dbReference type="InterPro" id="IPR006202">
    <property type="entry name" value="Neur_chan_lig-bd"/>
</dbReference>
<evidence type="ECO:0000256" key="9">
    <source>
        <dbReference type="ARBA" id="ARBA00023136"/>
    </source>
</evidence>
<feature type="domain" description="Neurotransmitter-gated ion-channel ligand-binding" evidence="11">
    <location>
        <begin position="14"/>
        <end position="107"/>
    </location>
</feature>
<sequence>MPEPLTTKFHKPTTLSVTVTTSCQLRFHLYPHDHQSCALIVESYGYKVEDAVYFWNDRRDNTSAVVIPSDLSFLQYEMTELVLTEKNNTYNAGIFSSLKVKFNMKRRVGFFIIETYIPSCIIVALSWISFWIPPDSVPARVALGITTALTMVTISGSARAGLPRVSYVKAIDWYLLICLLFVFGAMLEYTLVSICYLKNRHHYSDPSKYEGDVENGSYYQDKSELECGWLDSKEENNPRSNGGLIRNGGSFLLRKSRRQYNSRTDKNGITKLANKDNFPMIITNPVNIDRVARVVYLVLFVLFNTLYWSIFVWLN</sequence>
<keyword evidence="13" id="KW-0675">Receptor</keyword>
<accession>A0A7D9E4Y0</accession>
<evidence type="ECO:0000259" key="12">
    <source>
        <dbReference type="Pfam" id="PF02932"/>
    </source>
</evidence>
<evidence type="ECO:0000256" key="5">
    <source>
        <dbReference type="ARBA" id="ARBA00022692"/>
    </source>
</evidence>
<dbReference type="CDD" id="cd19049">
    <property type="entry name" value="LGIC_TM_anion"/>
    <property type="match status" value="1"/>
</dbReference>
<dbReference type="Gene3D" id="2.70.170.10">
    <property type="entry name" value="Neurotransmitter-gated ion-channel ligand-binding domain"/>
    <property type="match status" value="1"/>
</dbReference>
<dbReference type="EMBL" id="CACRXK020004157">
    <property type="protein sequence ID" value="CAB4001701.1"/>
    <property type="molecule type" value="Genomic_DNA"/>
</dbReference>
<dbReference type="InterPro" id="IPR006201">
    <property type="entry name" value="Neur_channel"/>
</dbReference>
<dbReference type="PRINTS" id="PR00253">
    <property type="entry name" value="GABAARECEPTR"/>
</dbReference>
<dbReference type="SUPFAM" id="SSF90112">
    <property type="entry name" value="Neurotransmitter-gated ion-channel transmembrane pore"/>
    <property type="match status" value="1"/>
</dbReference>
<evidence type="ECO:0000256" key="3">
    <source>
        <dbReference type="ARBA" id="ARBA00022448"/>
    </source>
</evidence>
<protein>
    <submittedName>
        <fullName evidence="13">Gamma-aminobutyric acid receptor subunit beta-1-like</fullName>
    </submittedName>
</protein>
<proteinExistence type="predicted"/>
<evidence type="ECO:0000313" key="14">
    <source>
        <dbReference type="Proteomes" id="UP001152795"/>
    </source>
</evidence>
<gene>
    <name evidence="13" type="ORF">PACLA_8A019234</name>
</gene>
<dbReference type="InterPro" id="IPR006028">
    <property type="entry name" value="GABAA/Glycine_rcpt"/>
</dbReference>